<evidence type="ECO:0000313" key="1">
    <source>
        <dbReference type="EMBL" id="NYT28082.1"/>
    </source>
</evidence>
<dbReference type="Proteomes" id="UP000568751">
    <property type="component" value="Unassembled WGS sequence"/>
</dbReference>
<gene>
    <name evidence="1" type="ORF">H0A76_09480</name>
</gene>
<proteinExistence type="predicted"/>
<dbReference type="EMBL" id="JACCHT010000002">
    <property type="protein sequence ID" value="NYT28082.1"/>
    <property type="molecule type" value="Genomic_DNA"/>
</dbReference>
<evidence type="ECO:0000313" key="2">
    <source>
        <dbReference type="Proteomes" id="UP000568751"/>
    </source>
</evidence>
<name>A0A853F361_9GAMM</name>
<reference evidence="1 2" key="1">
    <citation type="submission" date="2020-05" db="EMBL/GenBank/DDBJ databases">
        <title>Horizontal transmission and recombination maintain forever young bacterial symbiont genomes.</title>
        <authorList>
            <person name="Russell S.L."/>
            <person name="Pepper-Tunick E."/>
            <person name="Svedberg J."/>
            <person name="Byrne A."/>
            <person name="Ruelas Castillo J."/>
            <person name="Vollmers C."/>
            <person name="Beinart R.A."/>
            <person name="Corbett-Detig R."/>
        </authorList>
    </citation>
    <scope>NUCLEOTIDE SEQUENCE [LARGE SCALE GENOMIC DNA]</scope>
    <source>
        <strain evidence="1">455</strain>
    </source>
</reference>
<dbReference type="InterPro" id="IPR038573">
    <property type="entry name" value="BrnT_sf"/>
</dbReference>
<accession>A0A853F361</accession>
<dbReference type="AlphaFoldDB" id="A0A853F361"/>
<sequence length="92" mass="11053">MSINFNWDKSKNKTLTEGRGVCFEDVVSTIYEDKVLDNIKHPNQQKYPNQFMYIIRIMGYVYVVPYIKNDNEIFLKTIIPSRKMHKLYEDKL</sequence>
<comment type="caution">
    <text evidence="1">The sequence shown here is derived from an EMBL/GenBank/DDBJ whole genome shotgun (WGS) entry which is preliminary data.</text>
</comment>
<dbReference type="Gene3D" id="3.10.450.530">
    <property type="entry name" value="Ribonuclease toxin, BrnT, of type II toxin-antitoxin system"/>
    <property type="match status" value="1"/>
</dbReference>
<protein>
    <submittedName>
        <fullName evidence="1">BrnT family toxin</fullName>
    </submittedName>
</protein>
<organism evidence="1 2">
    <name type="scientific">Candidatus Thiodubiliella endoseptemdiera</name>
    <dbReference type="NCBI Taxonomy" id="2738886"/>
    <lineage>
        <taxon>Bacteria</taxon>
        <taxon>Pseudomonadati</taxon>
        <taxon>Pseudomonadota</taxon>
        <taxon>Gammaproteobacteria</taxon>
        <taxon>Candidatus Pseudothioglobaceae</taxon>
        <taxon>Candidatus Thiodubiliella</taxon>
    </lineage>
</organism>